<feature type="transmembrane region" description="Helical" evidence="5">
    <location>
        <begin position="63"/>
        <end position="85"/>
    </location>
</feature>
<organism evidence="6 7">
    <name type="scientific">Engystomops pustulosus</name>
    <name type="common">Tungara frog</name>
    <name type="synonym">Physalaemus pustulosus</name>
    <dbReference type="NCBI Taxonomy" id="76066"/>
    <lineage>
        <taxon>Eukaryota</taxon>
        <taxon>Metazoa</taxon>
        <taxon>Chordata</taxon>
        <taxon>Craniata</taxon>
        <taxon>Vertebrata</taxon>
        <taxon>Euteleostomi</taxon>
        <taxon>Amphibia</taxon>
        <taxon>Batrachia</taxon>
        <taxon>Anura</taxon>
        <taxon>Neobatrachia</taxon>
        <taxon>Hyloidea</taxon>
        <taxon>Leptodactylidae</taxon>
        <taxon>Leiuperinae</taxon>
        <taxon>Engystomops</taxon>
    </lineage>
</organism>
<keyword evidence="7" id="KW-1185">Reference proteome</keyword>
<dbReference type="Proteomes" id="UP000824782">
    <property type="component" value="Unassembled WGS sequence"/>
</dbReference>
<evidence type="ECO:0000256" key="4">
    <source>
        <dbReference type="ARBA" id="ARBA00023136"/>
    </source>
</evidence>
<dbReference type="EMBL" id="WNYA01000003">
    <property type="protein sequence ID" value="KAG8582672.1"/>
    <property type="molecule type" value="Genomic_DNA"/>
</dbReference>
<dbReference type="InterPro" id="IPR019185">
    <property type="entry name" value="Integral_membrane_SYS1-rel"/>
</dbReference>
<dbReference type="Pfam" id="PF09801">
    <property type="entry name" value="SYS1"/>
    <property type="match status" value="1"/>
</dbReference>
<keyword evidence="3 5" id="KW-1133">Transmembrane helix</keyword>
<evidence type="ECO:0008006" key="8">
    <source>
        <dbReference type="Google" id="ProtNLM"/>
    </source>
</evidence>
<feature type="transmembrane region" description="Helical" evidence="5">
    <location>
        <begin position="12"/>
        <end position="39"/>
    </location>
</feature>
<protein>
    <recommendedName>
        <fullName evidence="8">Transmembrane protein 244</fullName>
    </recommendedName>
</protein>
<keyword evidence="2 5" id="KW-0812">Transmembrane</keyword>
<gene>
    <name evidence="6" type="ORF">GDO81_008161</name>
</gene>
<name>A0AAV7CCC9_ENGPU</name>
<proteinExistence type="predicted"/>
<evidence type="ECO:0000256" key="5">
    <source>
        <dbReference type="SAM" id="Phobius"/>
    </source>
</evidence>
<dbReference type="PANTHER" id="PTHR12952">
    <property type="entry name" value="SYS1"/>
    <property type="match status" value="1"/>
</dbReference>
<keyword evidence="4 5" id="KW-0472">Membrane</keyword>
<evidence type="ECO:0000313" key="7">
    <source>
        <dbReference type="Proteomes" id="UP000824782"/>
    </source>
</evidence>
<feature type="transmembrane region" description="Helical" evidence="5">
    <location>
        <begin position="117"/>
        <end position="140"/>
    </location>
</feature>
<evidence type="ECO:0000256" key="2">
    <source>
        <dbReference type="ARBA" id="ARBA00022692"/>
    </source>
</evidence>
<accession>A0AAV7CCC9</accession>
<dbReference type="PANTHER" id="PTHR12952:SF1">
    <property type="entry name" value="TRANSMEMBRANE PROTEIN 244"/>
    <property type="match status" value="1"/>
</dbReference>
<dbReference type="GO" id="GO:0016020">
    <property type="term" value="C:membrane"/>
    <property type="evidence" value="ECO:0007669"/>
    <property type="project" value="UniProtKB-SubCell"/>
</dbReference>
<reference evidence="6" key="1">
    <citation type="thesis" date="2020" institute="ProQuest LLC" country="789 East Eisenhower Parkway, Ann Arbor, MI, USA">
        <title>Comparative Genomics and Chromosome Evolution.</title>
        <authorList>
            <person name="Mudd A.B."/>
        </authorList>
    </citation>
    <scope>NUCLEOTIDE SEQUENCE</scope>
    <source>
        <strain evidence="6">237g6f4</strain>
        <tissue evidence="6">Blood</tissue>
    </source>
</reference>
<evidence type="ECO:0000256" key="1">
    <source>
        <dbReference type="ARBA" id="ARBA00004141"/>
    </source>
</evidence>
<evidence type="ECO:0000313" key="6">
    <source>
        <dbReference type="EMBL" id="KAG8582672.1"/>
    </source>
</evidence>
<feature type="transmembrane region" description="Helical" evidence="5">
    <location>
        <begin position="92"/>
        <end position="111"/>
    </location>
</feature>
<sequence>MISHINILFPQIVLQNLIICTLVFYTVLYLAYFICFIVLSLDSLDERGPFDFKTQPSWSNKKYLANLISLETTFLVSSILFVLVVEEWIWDYGCTVAVIHITVTSVVNMEFPVMAHWWMSIGIGLTAMISGGEILAYHLYKNNFIYPDLEDF</sequence>
<comment type="subcellular location">
    <subcellularLocation>
        <location evidence="1">Membrane</location>
        <topology evidence="1">Multi-pass membrane protein</topology>
    </subcellularLocation>
</comment>
<comment type="caution">
    <text evidence="6">The sequence shown here is derived from an EMBL/GenBank/DDBJ whole genome shotgun (WGS) entry which is preliminary data.</text>
</comment>
<evidence type="ECO:0000256" key="3">
    <source>
        <dbReference type="ARBA" id="ARBA00022989"/>
    </source>
</evidence>
<dbReference type="AlphaFoldDB" id="A0AAV7CCC9"/>